<dbReference type="OrthoDB" id="5224238at2759"/>
<proteinExistence type="predicted"/>
<gene>
    <name evidence="1" type="ORF">FLONG3_7816</name>
</gene>
<dbReference type="Gene3D" id="3.80.10.10">
    <property type="entry name" value="Ribonuclease Inhibitor"/>
    <property type="match status" value="1"/>
</dbReference>
<accession>A0A395SB86</accession>
<reference evidence="1 2" key="1">
    <citation type="journal article" date="2018" name="PLoS Pathog.">
        <title>Evolution of structural diversity of trichothecenes, a family of toxins produced by plant pathogenic and entomopathogenic fungi.</title>
        <authorList>
            <person name="Proctor R.H."/>
            <person name="McCormick S.P."/>
            <person name="Kim H.S."/>
            <person name="Cardoza R.E."/>
            <person name="Stanley A.M."/>
            <person name="Lindo L."/>
            <person name="Kelly A."/>
            <person name="Brown D.W."/>
            <person name="Lee T."/>
            <person name="Vaughan M.M."/>
            <person name="Alexander N.J."/>
            <person name="Busman M."/>
            <person name="Gutierrez S."/>
        </authorList>
    </citation>
    <scope>NUCLEOTIDE SEQUENCE [LARGE SCALE GENOMIC DNA]</scope>
    <source>
        <strain evidence="1 2">NRRL 20695</strain>
    </source>
</reference>
<evidence type="ECO:0008006" key="3">
    <source>
        <dbReference type="Google" id="ProtNLM"/>
    </source>
</evidence>
<keyword evidence="2" id="KW-1185">Reference proteome</keyword>
<name>A0A395SB86_9HYPO</name>
<evidence type="ECO:0000313" key="1">
    <source>
        <dbReference type="EMBL" id="RGP69349.1"/>
    </source>
</evidence>
<comment type="caution">
    <text evidence="1">The sequence shown here is derived from an EMBL/GenBank/DDBJ whole genome shotgun (WGS) entry which is preliminary data.</text>
</comment>
<evidence type="ECO:0000313" key="2">
    <source>
        <dbReference type="Proteomes" id="UP000266234"/>
    </source>
</evidence>
<protein>
    <recommendedName>
        <fullName evidence="3">F-box domain-containing protein</fullName>
    </recommendedName>
</protein>
<dbReference type="Proteomes" id="UP000266234">
    <property type="component" value="Unassembled WGS sequence"/>
</dbReference>
<dbReference type="AlphaFoldDB" id="A0A395SB86"/>
<organism evidence="1 2">
    <name type="scientific">Fusarium longipes</name>
    <dbReference type="NCBI Taxonomy" id="694270"/>
    <lineage>
        <taxon>Eukaryota</taxon>
        <taxon>Fungi</taxon>
        <taxon>Dikarya</taxon>
        <taxon>Ascomycota</taxon>
        <taxon>Pezizomycotina</taxon>
        <taxon>Sordariomycetes</taxon>
        <taxon>Hypocreomycetidae</taxon>
        <taxon>Hypocreales</taxon>
        <taxon>Nectriaceae</taxon>
        <taxon>Fusarium</taxon>
    </lineage>
</organism>
<dbReference type="EMBL" id="PXOG01000184">
    <property type="protein sequence ID" value="RGP69349.1"/>
    <property type="molecule type" value="Genomic_DNA"/>
</dbReference>
<dbReference type="InterPro" id="IPR032675">
    <property type="entry name" value="LRR_dom_sf"/>
</dbReference>
<sequence>MTATNNGLSASSSQPRLEQLPVELIDKIAVDLPLNDFTNFRLCSRLIADCTKPQLALAHFDGVPWRLDGQRLHDLSLEPSCARRIRSVKFNMARMDEEEVDIAMESSLNDEDLEARWGPYLETQGLFDGEIELPLDLVTPALKRLPNLDSVSLTWTELPSLWKGHRDIDNALNPETSIELADDEIYSTQQSVLEALLQRNTPMKSLTIEPFMHTNVNIPPGLEANIPTVLGSVTQLHLGINYSVPYFWPKRLDTFISFLPSLQDLSVCALPREDPASDADFFITKRLEHLEKLELSCIHINFVNFANLIMNHSQTLKVVKLQTLSGWCDPFNAAELDWDMMFRLMRNRLEVLQEIQINGNFSDNVGWHQLFWREDMQWATELIRNWGEMSKPLEKYILEGGEYPRPRWSI</sequence>